<protein>
    <recommendedName>
        <fullName evidence="4">Small multi-drug export protein</fullName>
    </recommendedName>
</protein>
<feature type="transmembrane region" description="Helical" evidence="1">
    <location>
        <begin position="36"/>
        <end position="69"/>
    </location>
</feature>
<evidence type="ECO:0000313" key="3">
    <source>
        <dbReference type="Proteomes" id="UP000231742"/>
    </source>
</evidence>
<dbReference type="Proteomes" id="UP000231742">
    <property type="component" value="Unassembled WGS sequence"/>
</dbReference>
<dbReference type="RefSeq" id="WP_100388026.1">
    <property type="nucleotide sequence ID" value="NZ_BMZU01000001.1"/>
</dbReference>
<accession>A0A2M9D6J6</accession>
<keyword evidence="3" id="KW-1185">Reference proteome</keyword>
<evidence type="ECO:0000313" key="2">
    <source>
        <dbReference type="EMBL" id="PJJ81332.1"/>
    </source>
</evidence>
<gene>
    <name evidence="2" type="ORF">CLV85_0504</name>
</gene>
<proteinExistence type="predicted"/>
<comment type="caution">
    <text evidence="2">The sequence shown here is derived from an EMBL/GenBank/DDBJ whole genome shotgun (WGS) entry which is preliminary data.</text>
</comment>
<sequence>MYDTLSSFTAGLPELLQWVGVILIAAIPYVESYGGSVIGIVTGINPVVAIIAAIIGNVISMLIFVFVAHRVRAKVAAGREPKPETPRRQKLRERFDRYGVAGVSLLGQTLLPSQITSAAMVSFGASRNAVIVWQIISIIIWGVLFGVLATFGVTALR</sequence>
<keyword evidence="1" id="KW-1133">Transmembrane helix</keyword>
<feature type="transmembrane region" description="Helical" evidence="1">
    <location>
        <begin position="12"/>
        <end position="30"/>
    </location>
</feature>
<reference evidence="2 3" key="1">
    <citation type="submission" date="2017-11" db="EMBL/GenBank/DDBJ databases">
        <title>Genomic Encyclopedia of Archaeal and Bacterial Type Strains, Phase II (KMG-II): From Individual Species to Whole Genera.</title>
        <authorList>
            <person name="Goeker M."/>
        </authorList>
    </citation>
    <scope>NUCLEOTIDE SEQUENCE [LARGE SCALE GENOMIC DNA]</scope>
    <source>
        <strain evidence="2 3">DSM 16400</strain>
    </source>
</reference>
<feature type="transmembrane region" description="Helical" evidence="1">
    <location>
        <begin position="131"/>
        <end position="156"/>
    </location>
</feature>
<dbReference type="EMBL" id="PGFH01000001">
    <property type="protein sequence ID" value="PJJ81332.1"/>
    <property type="molecule type" value="Genomic_DNA"/>
</dbReference>
<evidence type="ECO:0000256" key="1">
    <source>
        <dbReference type="SAM" id="Phobius"/>
    </source>
</evidence>
<feature type="transmembrane region" description="Helical" evidence="1">
    <location>
        <begin position="98"/>
        <end position="125"/>
    </location>
</feature>
<name>A0A2M9D6J6_9MICO</name>
<keyword evidence="1" id="KW-0812">Transmembrane</keyword>
<evidence type="ECO:0008006" key="4">
    <source>
        <dbReference type="Google" id="ProtNLM"/>
    </source>
</evidence>
<organism evidence="2 3">
    <name type="scientific">Salinibacterium amurskyense</name>
    <dbReference type="NCBI Taxonomy" id="205941"/>
    <lineage>
        <taxon>Bacteria</taxon>
        <taxon>Bacillati</taxon>
        <taxon>Actinomycetota</taxon>
        <taxon>Actinomycetes</taxon>
        <taxon>Micrococcales</taxon>
        <taxon>Microbacteriaceae</taxon>
        <taxon>Salinibacterium</taxon>
    </lineage>
</organism>
<dbReference type="OrthoDB" id="4570818at2"/>
<dbReference type="AlphaFoldDB" id="A0A2M9D6J6"/>
<keyword evidence="1" id="KW-0472">Membrane</keyword>